<organism evidence="1 2">
    <name type="scientific">Candidatus Woesebacteria bacterium RIFCSPLOWO2_01_FULL_37_19</name>
    <dbReference type="NCBI Taxonomy" id="1802514"/>
    <lineage>
        <taxon>Bacteria</taxon>
        <taxon>Candidatus Woeseibacteriota</taxon>
    </lineage>
</organism>
<gene>
    <name evidence="1" type="ORF">A2955_01500</name>
</gene>
<dbReference type="InterPro" id="IPR009241">
    <property type="entry name" value="HigB-like"/>
</dbReference>
<reference evidence="1 2" key="1">
    <citation type="journal article" date="2016" name="Nat. Commun.">
        <title>Thousands of microbial genomes shed light on interconnected biogeochemical processes in an aquifer system.</title>
        <authorList>
            <person name="Anantharaman K."/>
            <person name="Brown C.T."/>
            <person name="Hug L.A."/>
            <person name="Sharon I."/>
            <person name="Castelle C.J."/>
            <person name="Probst A.J."/>
            <person name="Thomas B.C."/>
            <person name="Singh A."/>
            <person name="Wilkins M.J."/>
            <person name="Karaoz U."/>
            <person name="Brodie E.L."/>
            <person name="Williams K.H."/>
            <person name="Hubbard S.S."/>
            <person name="Banfield J.F."/>
        </authorList>
    </citation>
    <scope>NUCLEOTIDE SEQUENCE [LARGE SCALE GENOMIC DNA]</scope>
</reference>
<name>A0A1F8B7P8_9BACT</name>
<dbReference type="EMBL" id="MGHA01000022">
    <property type="protein sequence ID" value="OGM60027.1"/>
    <property type="molecule type" value="Genomic_DNA"/>
</dbReference>
<accession>A0A1F8B7P8</accession>
<proteinExistence type="predicted"/>
<evidence type="ECO:0000313" key="2">
    <source>
        <dbReference type="Proteomes" id="UP000177501"/>
    </source>
</evidence>
<evidence type="ECO:0000313" key="1">
    <source>
        <dbReference type="EMBL" id="OGM60027.1"/>
    </source>
</evidence>
<comment type="caution">
    <text evidence="1">The sequence shown here is derived from an EMBL/GenBank/DDBJ whole genome shotgun (WGS) entry which is preliminary data.</text>
</comment>
<evidence type="ECO:0008006" key="3">
    <source>
        <dbReference type="Google" id="ProtNLM"/>
    </source>
</evidence>
<sequence>MAWKVIVFESKRGEKFVEEFVKSLSPDTVAKIVHGVDLLEKYGPFVGMPHSKKLGKDIYELRIRGKEEIRIIYVFVRNKIYLLHGFKKKQQKVPRKEIETELNRLKSLTNT</sequence>
<dbReference type="STRING" id="1802514.A2955_01500"/>
<protein>
    <recommendedName>
        <fullName evidence="3">Addiction module toxin RelE</fullName>
    </recommendedName>
</protein>
<dbReference type="Pfam" id="PF05973">
    <property type="entry name" value="Gp49"/>
    <property type="match status" value="1"/>
</dbReference>
<dbReference type="Proteomes" id="UP000177501">
    <property type="component" value="Unassembled WGS sequence"/>
</dbReference>
<dbReference type="AlphaFoldDB" id="A0A1F8B7P8"/>